<evidence type="ECO:0000313" key="3">
    <source>
        <dbReference type="Proteomes" id="UP000677244"/>
    </source>
</evidence>
<protein>
    <recommendedName>
        <fullName evidence="1">SGNH hydrolase-type esterase domain-containing protein</fullName>
    </recommendedName>
</protein>
<feature type="domain" description="SGNH hydrolase-type esterase" evidence="1">
    <location>
        <begin position="72"/>
        <end position="209"/>
    </location>
</feature>
<dbReference type="Gene3D" id="3.40.50.1110">
    <property type="entry name" value="SGNH hydrolase"/>
    <property type="match status" value="1"/>
</dbReference>
<dbReference type="EMBL" id="JAGHKO010000004">
    <property type="protein sequence ID" value="MBO9201914.1"/>
    <property type="molecule type" value="Genomic_DNA"/>
</dbReference>
<name>A0ABS3YVE3_9BACT</name>
<dbReference type="Proteomes" id="UP000677244">
    <property type="component" value="Unassembled WGS sequence"/>
</dbReference>
<evidence type="ECO:0000259" key="1">
    <source>
        <dbReference type="Pfam" id="PF13472"/>
    </source>
</evidence>
<dbReference type="InterPro" id="IPR036514">
    <property type="entry name" value="SGNH_hydro_sf"/>
</dbReference>
<dbReference type="Pfam" id="PF13472">
    <property type="entry name" value="Lipase_GDSL_2"/>
    <property type="match status" value="1"/>
</dbReference>
<keyword evidence="3" id="KW-1185">Reference proteome</keyword>
<comment type="caution">
    <text evidence="2">The sequence shown here is derived from an EMBL/GenBank/DDBJ whole genome shotgun (WGS) entry which is preliminary data.</text>
</comment>
<dbReference type="SUPFAM" id="SSF52266">
    <property type="entry name" value="SGNH hydrolase"/>
    <property type="match status" value="1"/>
</dbReference>
<dbReference type="InterPro" id="IPR051532">
    <property type="entry name" value="Ester_Hydrolysis_Enzymes"/>
</dbReference>
<dbReference type="InterPro" id="IPR013830">
    <property type="entry name" value="SGNH_hydro"/>
</dbReference>
<organism evidence="2 3">
    <name type="scientific">Niastella soli</name>
    <dbReference type="NCBI Taxonomy" id="2821487"/>
    <lineage>
        <taxon>Bacteria</taxon>
        <taxon>Pseudomonadati</taxon>
        <taxon>Bacteroidota</taxon>
        <taxon>Chitinophagia</taxon>
        <taxon>Chitinophagales</taxon>
        <taxon>Chitinophagaceae</taxon>
        <taxon>Niastella</taxon>
    </lineage>
</organism>
<dbReference type="RefSeq" id="WP_209139971.1">
    <property type="nucleotide sequence ID" value="NZ_JAGHKO010000004.1"/>
</dbReference>
<gene>
    <name evidence="2" type="ORF">J7I42_16640</name>
</gene>
<evidence type="ECO:0000313" key="2">
    <source>
        <dbReference type="EMBL" id="MBO9201914.1"/>
    </source>
</evidence>
<dbReference type="PANTHER" id="PTHR30383">
    <property type="entry name" value="THIOESTERASE 1/PROTEASE 1/LYSOPHOSPHOLIPASE L1"/>
    <property type="match status" value="1"/>
</dbReference>
<accession>A0ABS3YVE3</accession>
<proteinExistence type="predicted"/>
<sequence length="229" mass="26276">MKKMLFISVIINLVLVLFIFGKRRHHSKGTLEYANHLNDEKNTLLQHLSIHKGDVVFIGNSITERFPLNEMFGSIRLKNRGIANNQTRHVLDRIGAVARSQPEQIFIEIGLNDLAQKIPQNQILTNLKAIIDTIKYNSPVTLIYIESILPTNGPNKYLMPAIVHLNGALKSFCRHNRTVFIDMFKAFEVEHHMNNTLTTDGTHLNYDGYLQYKHILEKYLDSDILALKS</sequence>
<reference evidence="2 3" key="1">
    <citation type="submission" date="2021-03" db="EMBL/GenBank/DDBJ databases">
        <title>Assistant Professor.</title>
        <authorList>
            <person name="Huq M.A."/>
        </authorList>
    </citation>
    <scope>NUCLEOTIDE SEQUENCE [LARGE SCALE GENOMIC DNA]</scope>
    <source>
        <strain evidence="2 3">MAH-29</strain>
    </source>
</reference>